<evidence type="ECO:0000313" key="5">
    <source>
        <dbReference type="Proteomes" id="UP001549307"/>
    </source>
</evidence>
<protein>
    <submittedName>
        <fullName evidence="4">NAD(P)-dependent dehydrogenase (Short-subunit alcohol dehydrogenase family)</fullName>
    </submittedName>
</protein>
<reference evidence="4 5" key="1">
    <citation type="submission" date="2024-06" db="EMBL/GenBank/DDBJ databases">
        <title>Sorghum-associated microbial communities from plants grown in Nebraska, USA.</title>
        <authorList>
            <person name="Schachtman D."/>
        </authorList>
    </citation>
    <scope>NUCLEOTIDE SEQUENCE [LARGE SCALE GENOMIC DNA]</scope>
    <source>
        <strain evidence="4 5">3552</strain>
    </source>
</reference>
<gene>
    <name evidence="4" type="ORF">ABIE37_000400</name>
</gene>
<dbReference type="PRINTS" id="PR00081">
    <property type="entry name" value="GDHRDH"/>
</dbReference>
<dbReference type="GeneID" id="92751371"/>
<dbReference type="Pfam" id="PF00106">
    <property type="entry name" value="adh_short"/>
    <property type="match status" value="1"/>
</dbReference>
<evidence type="ECO:0000256" key="3">
    <source>
        <dbReference type="RuleBase" id="RU000363"/>
    </source>
</evidence>
<keyword evidence="2" id="KW-0560">Oxidoreductase</keyword>
<organism evidence="4 5">
    <name type="scientific">Arthrobacter bambusae</name>
    <dbReference type="NCBI Taxonomy" id="1338426"/>
    <lineage>
        <taxon>Bacteria</taxon>
        <taxon>Bacillati</taxon>
        <taxon>Actinomycetota</taxon>
        <taxon>Actinomycetes</taxon>
        <taxon>Micrococcales</taxon>
        <taxon>Micrococcaceae</taxon>
        <taxon>Arthrobacter</taxon>
    </lineage>
</organism>
<dbReference type="RefSeq" id="WP_354226225.1">
    <property type="nucleotide sequence ID" value="NZ_JBEPSN010000001.1"/>
</dbReference>
<dbReference type="CDD" id="cd05233">
    <property type="entry name" value="SDR_c"/>
    <property type="match status" value="1"/>
</dbReference>
<accession>A0ABV2P1L6</accession>
<comment type="similarity">
    <text evidence="1 3">Belongs to the short-chain dehydrogenases/reductases (SDR) family.</text>
</comment>
<dbReference type="InterPro" id="IPR002347">
    <property type="entry name" value="SDR_fam"/>
</dbReference>
<dbReference type="SUPFAM" id="SSF51735">
    <property type="entry name" value="NAD(P)-binding Rossmann-fold domains"/>
    <property type="match status" value="1"/>
</dbReference>
<dbReference type="PRINTS" id="PR00080">
    <property type="entry name" value="SDRFAMILY"/>
</dbReference>
<dbReference type="Gene3D" id="3.40.50.720">
    <property type="entry name" value="NAD(P)-binding Rossmann-like Domain"/>
    <property type="match status" value="1"/>
</dbReference>
<dbReference type="Proteomes" id="UP001549307">
    <property type="component" value="Unassembled WGS sequence"/>
</dbReference>
<dbReference type="PANTHER" id="PTHR24321">
    <property type="entry name" value="DEHYDROGENASES, SHORT CHAIN"/>
    <property type="match status" value="1"/>
</dbReference>
<name>A0ABV2P1L6_9MICC</name>
<keyword evidence="5" id="KW-1185">Reference proteome</keyword>
<evidence type="ECO:0000313" key="4">
    <source>
        <dbReference type="EMBL" id="MET4538645.1"/>
    </source>
</evidence>
<comment type="caution">
    <text evidence="4">The sequence shown here is derived from an EMBL/GenBank/DDBJ whole genome shotgun (WGS) entry which is preliminary data.</text>
</comment>
<dbReference type="EMBL" id="JBEPSN010000001">
    <property type="protein sequence ID" value="MET4538645.1"/>
    <property type="molecule type" value="Genomic_DNA"/>
</dbReference>
<sequence length="269" mass="28196">MNFEGKVAFITGAASGIGLATAKAFAEQGASVVGVDLSAESLAREFNAIPRSMGIALDISDSAAVNDAFAKLEAEFGRLDAVINAAGVNAPTNAANTKMVETNVRAFHAARAGEEFFAEYLSDTSDEDFRRVMEVNLFGQFYVIRAAAPLLKKTGGGAIVNVSSAAALVGVTMPLYYPASKAGILGLTRGAAAELAPFNIRVNAIAPGAVDTPLFRQQPEDFNEGLISMQPLRRIAQPAEIAQTLLFLSSDEGSYYTGQTLSPSGGIYM</sequence>
<dbReference type="InterPro" id="IPR036291">
    <property type="entry name" value="NAD(P)-bd_dom_sf"/>
</dbReference>
<evidence type="ECO:0000256" key="1">
    <source>
        <dbReference type="ARBA" id="ARBA00006484"/>
    </source>
</evidence>
<evidence type="ECO:0000256" key="2">
    <source>
        <dbReference type="ARBA" id="ARBA00023002"/>
    </source>
</evidence>
<dbReference type="PANTHER" id="PTHR24321:SF8">
    <property type="entry name" value="ESTRADIOL 17-BETA-DEHYDROGENASE 8-RELATED"/>
    <property type="match status" value="1"/>
</dbReference>
<proteinExistence type="inferred from homology"/>